<dbReference type="SMART" id="SM01245">
    <property type="entry name" value="Jag_N"/>
    <property type="match status" value="1"/>
</dbReference>
<evidence type="ECO:0000256" key="5">
    <source>
        <dbReference type="ARBA" id="ARBA00023316"/>
    </source>
</evidence>
<dbReference type="InterPro" id="IPR036867">
    <property type="entry name" value="R3H_dom_sf"/>
</dbReference>
<dbReference type="AlphaFoldDB" id="A0A161Q287"/>
<dbReference type="RefSeq" id="WP_061949450.1">
    <property type="nucleotide sequence ID" value="NZ_LTAO01000023.1"/>
</dbReference>
<keyword evidence="4 6" id="KW-0143">Chaperone</keyword>
<gene>
    <name evidence="6" type="primary">khpB</name>
    <name evidence="6" type="synonym">eloR</name>
    <name evidence="8" type="ORF">AZF04_09140</name>
</gene>
<keyword evidence="1 6" id="KW-0963">Cytoplasm</keyword>
<dbReference type="CDD" id="cd02644">
    <property type="entry name" value="R3H_jag"/>
    <property type="match status" value="1"/>
</dbReference>
<dbReference type="Pfam" id="PF14804">
    <property type="entry name" value="Jag_N"/>
    <property type="match status" value="1"/>
</dbReference>
<dbReference type="EMBL" id="LTAO01000023">
    <property type="protein sequence ID" value="KYG29663.1"/>
    <property type="molecule type" value="Genomic_DNA"/>
</dbReference>
<dbReference type="InterPro" id="IPR034079">
    <property type="entry name" value="R3H_KhpB"/>
</dbReference>
<feature type="domain" description="R3H" evidence="7">
    <location>
        <begin position="141"/>
        <end position="206"/>
    </location>
</feature>
<dbReference type="Gene3D" id="3.30.1370.50">
    <property type="entry name" value="R3H-like domain"/>
    <property type="match status" value="1"/>
</dbReference>
<reference evidence="8" key="1">
    <citation type="submission" date="2016-02" db="EMBL/GenBank/DDBJ databases">
        <title>Genome sequence of Bacillus trypoxylicola KCTC 13244(T).</title>
        <authorList>
            <person name="Jeong H."/>
            <person name="Park S.-H."/>
            <person name="Choi S.-K."/>
        </authorList>
    </citation>
    <scope>NUCLEOTIDE SEQUENCE [LARGE SCALE GENOMIC DNA]</scope>
    <source>
        <strain evidence="8">KCTC 13244</strain>
    </source>
</reference>
<dbReference type="SMART" id="SM00393">
    <property type="entry name" value="R3H"/>
    <property type="match status" value="1"/>
</dbReference>
<comment type="subunit">
    <text evidence="6">Forms a complex with KhpA.</text>
</comment>
<dbReference type="InterPro" id="IPR038008">
    <property type="entry name" value="Jag_KH"/>
</dbReference>
<dbReference type="InterPro" id="IPR001374">
    <property type="entry name" value="R3H_dom"/>
</dbReference>
<dbReference type="PANTHER" id="PTHR35800:SF1">
    <property type="entry name" value="RNA-BINDING PROTEIN KHPB"/>
    <property type="match status" value="1"/>
</dbReference>
<dbReference type="InterPro" id="IPR038247">
    <property type="entry name" value="Jag_N_dom_sf"/>
</dbReference>
<dbReference type="OrthoDB" id="9794483at2"/>
<keyword evidence="9" id="KW-1185">Reference proteome</keyword>
<keyword evidence="3 6" id="KW-0133">Cell shape</keyword>
<comment type="caution">
    <text evidence="8">The sequence shown here is derived from an EMBL/GenBank/DDBJ whole genome shotgun (WGS) entry which is preliminary data.</text>
</comment>
<dbReference type="InterPro" id="IPR032782">
    <property type="entry name" value="KhpB_N"/>
</dbReference>
<evidence type="ECO:0000313" key="9">
    <source>
        <dbReference type="Proteomes" id="UP000075806"/>
    </source>
</evidence>
<dbReference type="NCBIfam" id="NF041568">
    <property type="entry name" value="Jag_EloR"/>
    <property type="match status" value="1"/>
</dbReference>
<evidence type="ECO:0000256" key="6">
    <source>
        <dbReference type="HAMAP-Rule" id="MF_00867"/>
    </source>
</evidence>
<evidence type="ECO:0000256" key="3">
    <source>
        <dbReference type="ARBA" id="ARBA00022960"/>
    </source>
</evidence>
<dbReference type="Gene3D" id="3.30.300.20">
    <property type="match status" value="1"/>
</dbReference>
<dbReference type="GO" id="GO:0008360">
    <property type="term" value="P:regulation of cell shape"/>
    <property type="evidence" value="ECO:0007669"/>
    <property type="project" value="UniProtKB-KW"/>
</dbReference>
<evidence type="ECO:0000313" key="8">
    <source>
        <dbReference type="EMBL" id="KYG29663.1"/>
    </source>
</evidence>
<dbReference type="GO" id="GO:0071555">
    <property type="term" value="P:cell wall organization"/>
    <property type="evidence" value="ECO:0007669"/>
    <property type="project" value="UniProtKB-KW"/>
</dbReference>
<comment type="subcellular location">
    <subcellularLocation>
        <location evidence="6">Cytoplasm</location>
    </subcellularLocation>
</comment>
<dbReference type="Proteomes" id="UP000075806">
    <property type="component" value="Unassembled WGS sequence"/>
</dbReference>
<dbReference type="GO" id="GO:0009252">
    <property type="term" value="P:peptidoglycan biosynthetic process"/>
    <property type="evidence" value="ECO:0007669"/>
    <property type="project" value="UniProtKB-UniRule"/>
</dbReference>
<dbReference type="STRING" id="519424.AZF04_09140"/>
<evidence type="ECO:0000259" key="7">
    <source>
        <dbReference type="PROSITE" id="PS51061"/>
    </source>
</evidence>
<evidence type="ECO:0000256" key="2">
    <source>
        <dbReference type="ARBA" id="ARBA00022884"/>
    </source>
</evidence>
<feature type="region of interest" description="Jag_N domain" evidence="6">
    <location>
        <begin position="5"/>
        <end position="55"/>
    </location>
</feature>
<name>A0A161Q287_9BACI</name>
<evidence type="ECO:0000256" key="1">
    <source>
        <dbReference type="ARBA" id="ARBA00022490"/>
    </source>
</evidence>
<comment type="domain">
    <text evidence="6">Has an N-terminal Jag-N domain and 2 RNA-binding domains (KH and R3H).</text>
</comment>
<protein>
    <recommendedName>
        <fullName evidence="6">RNA-binding protein KhpB</fullName>
    </recommendedName>
    <alternativeName>
        <fullName evidence="6">RNA-binding protein EloR</fullName>
    </alternativeName>
</protein>
<keyword evidence="8" id="KW-0238">DNA-binding</keyword>
<comment type="similarity">
    <text evidence="6">Belongs to the KhpB RNA-binding protein family.</text>
</comment>
<dbReference type="Gene3D" id="3.30.30.80">
    <property type="entry name" value="probable RNA-binding protein from clostridium symbiosum atcc 14940"/>
    <property type="match status" value="1"/>
</dbReference>
<dbReference type="SUPFAM" id="SSF82708">
    <property type="entry name" value="R3H domain"/>
    <property type="match status" value="1"/>
</dbReference>
<dbReference type="PANTHER" id="PTHR35800">
    <property type="entry name" value="PROTEIN JAG"/>
    <property type="match status" value="1"/>
</dbReference>
<dbReference type="Pfam" id="PF13083">
    <property type="entry name" value="KH_KhpA-B"/>
    <property type="match status" value="1"/>
</dbReference>
<dbReference type="Pfam" id="PF01424">
    <property type="entry name" value="R3H"/>
    <property type="match status" value="1"/>
</dbReference>
<evidence type="ECO:0000256" key="4">
    <source>
        <dbReference type="ARBA" id="ARBA00023186"/>
    </source>
</evidence>
<dbReference type="PROSITE" id="PS51061">
    <property type="entry name" value="R3H"/>
    <property type="match status" value="1"/>
</dbReference>
<comment type="function">
    <text evidence="6">A probable RNA chaperone. Forms a complex with KhpA which binds to cellular RNA and controls its expression. Plays a role in peptidoglycan (PG) homeostasis and cell length regulation.</text>
</comment>
<dbReference type="GO" id="GO:0003677">
    <property type="term" value="F:DNA binding"/>
    <property type="evidence" value="ECO:0007669"/>
    <property type="project" value="UniProtKB-KW"/>
</dbReference>
<keyword evidence="2 6" id="KW-0694">RNA-binding</keyword>
<dbReference type="CDD" id="cd02414">
    <property type="entry name" value="KH-II_Jag"/>
    <property type="match status" value="1"/>
</dbReference>
<organism evidence="8 9">
    <name type="scientific">Alkalihalobacillus trypoxylicola</name>
    <dbReference type="NCBI Taxonomy" id="519424"/>
    <lineage>
        <taxon>Bacteria</taxon>
        <taxon>Bacillati</taxon>
        <taxon>Bacillota</taxon>
        <taxon>Bacilli</taxon>
        <taxon>Bacillales</taxon>
        <taxon>Bacillaceae</taxon>
        <taxon>Alkalihalobacillus</taxon>
    </lineage>
</organism>
<dbReference type="GO" id="GO:0003723">
    <property type="term" value="F:RNA binding"/>
    <property type="evidence" value="ECO:0007669"/>
    <property type="project" value="UniProtKB-UniRule"/>
</dbReference>
<keyword evidence="5 6" id="KW-0961">Cell wall biogenesis/degradation</keyword>
<dbReference type="GO" id="GO:0005737">
    <property type="term" value="C:cytoplasm"/>
    <property type="evidence" value="ECO:0007669"/>
    <property type="project" value="UniProtKB-SubCell"/>
</dbReference>
<accession>A0A161Q287</accession>
<sequence length="206" mass="23315">MTKITVSGKTIEEAVSKALIELGATKERLVYEVVEKPQKGFLGILGTKPAKITAHVKPDAVEEGYHFLKETIENMGFTVTIEEKRLEDTVLFELVGNEDIGRLIGKRGQTLDSLEYLTNLVANRLDDDFVRIQLDAENYRAKRQEALENLAHRVSQKVLKRRHKVVLEPMSAKERKVIHTSLQDIEGVETYSQGRGKNRHIVIAPK</sequence>
<proteinExistence type="inferred from homology"/>
<dbReference type="InterPro" id="IPR039247">
    <property type="entry name" value="KhpB"/>
</dbReference>
<dbReference type="HAMAP" id="MF_00867">
    <property type="entry name" value="KhpB"/>
    <property type="match status" value="1"/>
</dbReference>
<dbReference type="InterPro" id="IPR015946">
    <property type="entry name" value="KH_dom-like_a/b"/>
</dbReference>